<organism evidence="2">
    <name type="scientific">Cacopsylla melanoneura</name>
    <dbReference type="NCBI Taxonomy" id="428564"/>
    <lineage>
        <taxon>Eukaryota</taxon>
        <taxon>Metazoa</taxon>
        <taxon>Ecdysozoa</taxon>
        <taxon>Arthropoda</taxon>
        <taxon>Hexapoda</taxon>
        <taxon>Insecta</taxon>
        <taxon>Pterygota</taxon>
        <taxon>Neoptera</taxon>
        <taxon>Paraneoptera</taxon>
        <taxon>Hemiptera</taxon>
        <taxon>Sternorrhyncha</taxon>
        <taxon>Psylloidea</taxon>
        <taxon>Psyllidae</taxon>
        <taxon>Psyllinae</taxon>
        <taxon>Cacopsylla</taxon>
    </lineage>
</organism>
<dbReference type="UniPathway" id="UPA00988"/>
<evidence type="ECO:0000259" key="1">
    <source>
        <dbReference type="Pfam" id="PF23925"/>
    </source>
</evidence>
<dbReference type="InterPro" id="IPR056167">
    <property type="entry name" value="A-sol_ELP1"/>
</dbReference>
<dbReference type="PANTHER" id="PTHR12747">
    <property type="entry name" value="ELONGATOR COMPLEX PROTEIN 1"/>
    <property type="match status" value="1"/>
</dbReference>
<dbReference type="AlphaFoldDB" id="A0A8D8Y3E7"/>
<dbReference type="PANTHER" id="PTHR12747:SF0">
    <property type="entry name" value="ELONGATOR COMPLEX PROTEIN 1"/>
    <property type="match status" value="1"/>
</dbReference>
<sequence length="111" mass="12663">MPRGNLESVTPRPLILDLLSDLLESKQYGRAFEQMRKHRIDLNLIVDYVPPSYPLLVSQVQDPHWLNTLVADLKPDDVTTLLAMLSTILSVQGMIVPSPLHRIIRLLRKTL</sequence>
<dbReference type="Pfam" id="PF23925">
    <property type="entry name" value="A-sol_ELP1"/>
    <property type="match status" value="1"/>
</dbReference>
<dbReference type="GO" id="GO:0000049">
    <property type="term" value="F:tRNA binding"/>
    <property type="evidence" value="ECO:0007669"/>
    <property type="project" value="TreeGrafter"/>
</dbReference>
<dbReference type="GO" id="GO:0002926">
    <property type="term" value="P:tRNA wobble base 5-methoxycarbonylmethyl-2-thiouridinylation"/>
    <property type="evidence" value="ECO:0007669"/>
    <property type="project" value="TreeGrafter"/>
</dbReference>
<feature type="domain" description="ELP1 alpha-solenoid" evidence="1">
    <location>
        <begin position="12"/>
        <end position="81"/>
    </location>
</feature>
<dbReference type="EMBL" id="HBUF01356239">
    <property type="protein sequence ID" value="CAG6717663.1"/>
    <property type="molecule type" value="Transcribed_RNA"/>
</dbReference>
<dbReference type="GO" id="GO:0033588">
    <property type="term" value="C:elongator holoenzyme complex"/>
    <property type="evidence" value="ECO:0007669"/>
    <property type="project" value="InterPro"/>
</dbReference>
<reference evidence="2" key="1">
    <citation type="submission" date="2021-05" db="EMBL/GenBank/DDBJ databases">
        <authorList>
            <person name="Alioto T."/>
            <person name="Alioto T."/>
            <person name="Gomez Garrido J."/>
        </authorList>
    </citation>
    <scope>NUCLEOTIDE SEQUENCE</scope>
</reference>
<proteinExistence type="predicted"/>
<accession>A0A8D8Y3E7</accession>
<name>A0A8D8Y3E7_9HEMI</name>
<dbReference type="GO" id="GO:0005829">
    <property type="term" value="C:cytosol"/>
    <property type="evidence" value="ECO:0007669"/>
    <property type="project" value="TreeGrafter"/>
</dbReference>
<evidence type="ECO:0000313" key="2">
    <source>
        <dbReference type="EMBL" id="CAG6717663.1"/>
    </source>
</evidence>
<dbReference type="InterPro" id="IPR006849">
    <property type="entry name" value="Elp1"/>
</dbReference>
<protein>
    <submittedName>
        <fullName evidence="2">Elongator complex protein 1</fullName>
    </submittedName>
</protein>